<dbReference type="EMBL" id="BQNB010013880">
    <property type="protein sequence ID" value="GJT21337.1"/>
    <property type="molecule type" value="Genomic_DNA"/>
</dbReference>
<evidence type="ECO:0000256" key="1">
    <source>
        <dbReference type="ARBA" id="ARBA00022664"/>
    </source>
</evidence>
<evidence type="ECO:0000313" key="7">
    <source>
        <dbReference type="Proteomes" id="UP001151760"/>
    </source>
</evidence>
<evidence type="ECO:0000259" key="5">
    <source>
        <dbReference type="Pfam" id="PF04927"/>
    </source>
</evidence>
<dbReference type="Pfam" id="PF00076">
    <property type="entry name" value="RRM_1"/>
    <property type="match status" value="1"/>
</dbReference>
<comment type="caution">
    <text evidence="6">The sequence shown here is derived from an EMBL/GenBank/DDBJ whole genome shotgun (WGS) entry which is preliminary data.</text>
</comment>
<protein>
    <submittedName>
        <fullName evidence="6">Splicing factor U2af large subunit B</fullName>
    </submittedName>
</protein>
<feature type="domain" description="SMP" evidence="5">
    <location>
        <begin position="93"/>
        <end position="138"/>
    </location>
</feature>
<reference evidence="6" key="2">
    <citation type="submission" date="2022-01" db="EMBL/GenBank/DDBJ databases">
        <authorList>
            <person name="Yamashiro T."/>
            <person name="Shiraishi A."/>
            <person name="Satake H."/>
            <person name="Nakayama K."/>
        </authorList>
    </citation>
    <scope>NUCLEOTIDE SEQUENCE</scope>
</reference>
<evidence type="ECO:0000313" key="6">
    <source>
        <dbReference type="EMBL" id="GJT21337.1"/>
    </source>
</evidence>
<dbReference type="SUPFAM" id="SSF54928">
    <property type="entry name" value="RNA-binding domain, RBD"/>
    <property type="match status" value="1"/>
</dbReference>
<dbReference type="Gene3D" id="3.30.70.330">
    <property type="match status" value="2"/>
</dbReference>
<dbReference type="InterPro" id="IPR000504">
    <property type="entry name" value="RRM_dom"/>
</dbReference>
<organism evidence="6 7">
    <name type="scientific">Tanacetum coccineum</name>
    <dbReference type="NCBI Taxonomy" id="301880"/>
    <lineage>
        <taxon>Eukaryota</taxon>
        <taxon>Viridiplantae</taxon>
        <taxon>Streptophyta</taxon>
        <taxon>Embryophyta</taxon>
        <taxon>Tracheophyta</taxon>
        <taxon>Spermatophyta</taxon>
        <taxon>Magnoliopsida</taxon>
        <taxon>eudicotyledons</taxon>
        <taxon>Gunneridae</taxon>
        <taxon>Pentapetalae</taxon>
        <taxon>asterids</taxon>
        <taxon>campanulids</taxon>
        <taxon>Asterales</taxon>
        <taxon>Asteraceae</taxon>
        <taxon>Asteroideae</taxon>
        <taxon>Anthemideae</taxon>
        <taxon>Anthemidinae</taxon>
        <taxon>Tanacetum</taxon>
    </lineage>
</organism>
<keyword evidence="2" id="KW-0694">RNA-binding</keyword>
<dbReference type="InterPro" id="IPR012677">
    <property type="entry name" value="Nucleotide-bd_a/b_plait_sf"/>
</dbReference>
<evidence type="ECO:0000259" key="4">
    <source>
        <dbReference type="Pfam" id="PF00076"/>
    </source>
</evidence>
<dbReference type="Proteomes" id="UP001151760">
    <property type="component" value="Unassembled WGS sequence"/>
</dbReference>
<evidence type="ECO:0000256" key="3">
    <source>
        <dbReference type="ARBA" id="ARBA00023187"/>
    </source>
</evidence>
<feature type="domain" description="RRM" evidence="4">
    <location>
        <begin position="2"/>
        <end position="55"/>
    </location>
</feature>
<reference evidence="6" key="1">
    <citation type="journal article" date="2022" name="Int. J. Mol. Sci.">
        <title>Draft Genome of Tanacetum Coccineum: Genomic Comparison of Closely Related Tanacetum-Family Plants.</title>
        <authorList>
            <person name="Yamashiro T."/>
            <person name="Shiraishi A."/>
            <person name="Nakayama K."/>
            <person name="Satake H."/>
        </authorList>
    </citation>
    <scope>NUCLEOTIDE SEQUENCE</scope>
</reference>
<evidence type="ECO:0000256" key="2">
    <source>
        <dbReference type="ARBA" id="ARBA00022884"/>
    </source>
</evidence>
<dbReference type="InterPro" id="IPR035979">
    <property type="entry name" value="RBD_domain_sf"/>
</dbReference>
<accession>A0ABQ5C4J0</accession>
<sequence>MLMEVASDFEPIKAYHFEDNAHPGRLCAFVEYADQVVTVKACAGLNGMKLGGQVMTITQALQMLLQWKIMASNLHMELHCMHDHFSRHLRTPRTASSKAVDKSGAVAIQAAEVRATSSTLLITGGLVAQSQSDATLNRYEKCFGSCNPSFSQLRPVDAIEGEKDEAIASTN</sequence>
<keyword evidence="3" id="KW-0508">mRNA splicing</keyword>
<gene>
    <name evidence="6" type="ORF">Tco_0891274</name>
</gene>
<dbReference type="Pfam" id="PF04927">
    <property type="entry name" value="SMP"/>
    <property type="match status" value="1"/>
</dbReference>
<proteinExistence type="predicted"/>
<dbReference type="PANTHER" id="PTHR23139">
    <property type="entry name" value="RNA-BINDING PROTEIN"/>
    <property type="match status" value="1"/>
</dbReference>
<keyword evidence="1" id="KW-0507">mRNA processing</keyword>
<keyword evidence="7" id="KW-1185">Reference proteome</keyword>
<name>A0ABQ5C4J0_9ASTR</name>
<dbReference type="InterPro" id="IPR007011">
    <property type="entry name" value="LEA_SMP_dom"/>
</dbReference>